<accession>A0A285TE30</accession>
<organism evidence="2 3">
    <name type="scientific">Stappia indica</name>
    <dbReference type="NCBI Taxonomy" id="538381"/>
    <lineage>
        <taxon>Bacteria</taxon>
        <taxon>Pseudomonadati</taxon>
        <taxon>Pseudomonadota</taxon>
        <taxon>Alphaproteobacteria</taxon>
        <taxon>Hyphomicrobiales</taxon>
        <taxon>Stappiaceae</taxon>
        <taxon>Stappia</taxon>
    </lineage>
</organism>
<dbReference type="SUPFAM" id="SSF51735">
    <property type="entry name" value="NAD(P)-binding Rossmann-fold domains"/>
    <property type="match status" value="1"/>
</dbReference>
<dbReference type="RefSeq" id="WP_097175879.1">
    <property type="nucleotide sequence ID" value="NZ_JAJGNR010000009.1"/>
</dbReference>
<dbReference type="PANTHER" id="PTHR45033">
    <property type="match status" value="1"/>
</dbReference>
<dbReference type="OrthoDB" id="9805883at2"/>
<dbReference type="GO" id="GO:0016491">
    <property type="term" value="F:oxidoreductase activity"/>
    <property type="evidence" value="ECO:0007669"/>
    <property type="project" value="InterPro"/>
</dbReference>
<dbReference type="InterPro" id="IPR013154">
    <property type="entry name" value="ADH-like_N"/>
</dbReference>
<sequence length="342" mass="35811">MRTFVLETGFGLDNLVLRERETPMPGPGQVLLEMRTASLNYRDLVVVAGGHGRAVRPPLVPLSDGVGIVVETGPGVRDLAVGDRVAPAFYQHWQGGAPPDDLEAGRLGGPLDGVLASHCVFPESGLVRVAEGLSNAEAATLPCAGVTAWSALSEPWPLRPGESVLIQGTGGVALMALALARRAGARTIVTTSSPIKAARLAGLGADLVIDRNATPDWARAVREATGGRGCERVLELGGAATLNESVKAVRTGGTILLIGNVTGSMAELFLPLVLTRRITLHSVSCGSRQAFQALMDALAAGGIRPVVDRVFPFEEAHEAFRTLEKGEHFGNICLSLSQDPSR</sequence>
<dbReference type="InterPro" id="IPR020843">
    <property type="entry name" value="ER"/>
</dbReference>
<feature type="domain" description="Enoyl reductase (ER)" evidence="1">
    <location>
        <begin position="11"/>
        <end position="334"/>
    </location>
</feature>
<dbReference type="EMBL" id="OBML01000010">
    <property type="protein sequence ID" value="SOC19998.1"/>
    <property type="molecule type" value="Genomic_DNA"/>
</dbReference>
<evidence type="ECO:0000313" key="2">
    <source>
        <dbReference type="EMBL" id="SOC19998.1"/>
    </source>
</evidence>
<gene>
    <name evidence="2" type="ORF">SAMN05421512_110130</name>
</gene>
<dbReference type="SMART" id="SM00829">
    <property type="entry name" value="PKS_ER"/>
    <property type="match status" value="1"/>
</dbReference>
<dbReference type="AlphaFoldDB" id="A0A285TE30"/>
<evidence type="ECO:0000313" key="3">
    <source>
        <dbReference type="Proteomes" id="UP000219331"/>
    </source>
</evidence>
<dbReference type="STRING" id="538381.GCA_001696535_03925"/>
<dbReference type="CDD" id="cd08276">
    <property type="entry name" value="MDR7"/>
    <property type="match status" value="1"/>
</dbReference>
<dbReference type="Gene3D" id="3.40.50.720">
    <property type="entry name" value="NAD(P)-binding Rossmann-like Domain"/>
    <property type="match status" value="1"/>
</dbReference>
<dbReference type="InterPro" id="IPR036291">
    <property type="entry name" value="NAD(P)-bd_dom_sf"/>
</dbReference>
<dbReference type="Gene3D" id="3.90.180.10">
    <property type="entry name" value="Medium-chain alcohol dehydrogenases, catalytic domain"/>
    <property type="match status" value="1"/>
</dbReference>
<reference evidence="2 3" key="1">
    <citation type="submission" date="2017-08" db="EMBL/GenBank/DDBJ databases">
        <authorList>
            <person name="de Groot N.N."/>
        </authorList>
    </citation>
    <scope>NUCLEOTIDE SEQUENCE [LARGE SCALE GENOMIC DNA]</scope>
    <source>
        <strain evidence="2 3">USBA 352</strain>
    </source>
</reference>
<evidence type="ECO:0000259" key="1">
    <source>
        <dbReference type="SMART" id="SM00829"/>
    </source>
</evidence>
<dbReference type="Pfam" id="PF00107">
    <property type="entry name" value="ADH_zinc_N"/>
    <property type="match status" value="1"/>
</dbReference>
<keyword evidence="3" id="KW-1185">Reference proteome</keyword>
<dbReference type="Proteomes" id="UP000219331">
    <property type="component" value="Unassembled WGS sequence"/>
</dbReference>
<protein>
    <submittedName>
        <fullName evidence="2">NADPH:quinone reductase</fullName>
    </submittedName>
</protein>
<dbReference type="SUPFAM" id="SSF50129">
    <property type="entry name" value="GroES-like"/>
    <property type="match status" value="1"/>
</dbReference>
<name>A0A285TE30_9HYPH</name>
<dbReference type="Pfam" id="PF08240">
    <property type="entry name" value="ADH_N"/>
    <property type="match status" value="1"/>
</dbReference>
<dbReference type="PANTHER" id="PTHR45033:SF2">
    <property type="entry name" value="ZINC-TYPE ALCOHOL DEHYDROGENASE-LIKE PROTEIN C1773.06C"/>
    <property type="match status" value="1"/>
</dbReference>
<dbReference type="InterPro" id="IPR013149">
    <property type="entry name" value="ADH-like_C"/>
</dbReference>
<proteinExistence type="predicted"/>
<dbReference type="InterPro" id="IPR011032">
    <property type="entry name" value="GroES-like_sf"/>
</dbReference>
<dbReference type="InterPro" id="IPR052711">
    <property type="entry name" value="Zinc_ADH-like"/>
</dbReference>